<keyword evidence="3" id="KW-1185">Reference proteome</keyword>
<organism evidence="2 3">
    <name type="scientific">Aedes albopictus</name>
    <name type="common">Asian tiger mosquito</name>
    <name type="synonym">Stegomyia albopicta</name>
    <dbReference type="NCBI Taxonomy" id="7160"/>
    <lineage>
        <taxon>Eukaryota</taxon>
        <taxon>Metazoa</taxon>
        <taxon>Ecdysozoa</taxon>
        <taxon>Arthropoda</taxon>
        <taxon>Hexapoda</taxon>
        <taxon>Insecta</taxon>
        <taxon>Pterygota</taxon>
        <taxon>Neoptera</taxon>
        <taxon>Endopterygota</taxon>
        <taxon>Diptera</taxon>
        <taxon>Nematocera</taxon>
        <taxon>Culicoidea</taxon>
        <taxon>Culicidae</taxon>
        <taxon>Culicinae</taxon>
        <taxon>Aedini</taxon>
        <taxon>Aedes</taxon>
        <taxon>Stegomyia</taxon>
    </lineage>
</organism>
<evidence type="ECO:0000313" key="3">
    <source>
        <dbReference type="Proteomes" id="UP000069940"/>
    </source>
</evidence>
<accession>A0ABM1ZHQ7</accession>
<keyword evidence="1" id="KW-0732">Signal</keyword>
<reference evidence="2" key="2">
    <citation type="submission" date="2025-05" db="UniProtKB">
        <authorList>
            <consortium name="EnsemblMetazoa"/>
        </authorList>
    </citation>
    <scope>IDENTIFICATION</scope>
    <source>
        <strain evidence="2">Foshan</strain>
    </source>
</reference>
<feature type="signal peptide" evidence="1">
    <location>
        <begin position="1"/>
        <end position="21"/>
    </location>
</feature>
<dbReference type="Proteomes" id="UP000069940">
    <property type="component" value="Unassembled WGS sequence"/>
</dbReference>
<protein>
    <submittedName>
        <fullName evidence="2">Uncharacterized protein</fullName>
    </submittedName>
</protein>
<dbReference type="EnsemblMetazoa" id="AALFPA23_018624.R27329">
    <property type="protein sequence ID" value="AALFPA23_018624.P27329"/>
    <property type="gene ID" value="AALFPA23_018624"/>
</dbReference>
<reference evidence="3" key="1">
    <citation type="journal article" date="2015" name="Proc. Natl. Acad. Sci. U.S.A.">
        <title>Genome sequence of the Asian Tiger mosquito, Aedes albopictus, reveals insights into its biology, genetics, and evolution.</title>
        <authorList>
            <person name="Chen X.G."/>
            <person name="Jiang X."/>
            <person name="Gu J."/>
            <person name="Xu M."/>
            <person name="Wu Y."/>
            <person name="Deng Y."/>
            <person name="Zhang C."/>
            <person name="Bonizzoni M."/>
            <person name="Dermauw W."/>
            <person name="Vontas J."/>
            <person name="Armbruster P."/>
            <person name="Huang X."/>
            <person name="Yang Y."/>
            <person name="Zhang H."/>
            <person name="He W."/>
            <person name="Peng H."/>
            <person name="Liu Y."/>
            <person name="Wu K."/>
            <person name="Chen J."/>
            <person name="Lirakis M."/>
            <person name="Topalis P."/>
            <person name="Van Leeuwen T."/>
            <person name="Hall A.B."/>
            <person name="Jiang X."/>
            <person name="Thorpe C."/>
            <person name="Mueller R.L."/>
            <person name="Sun C."/>
            <person name="Waterhouse R.M."/>
            <person name="Yan G."/>
            <person name="Tu Z.J."/>
            <person name="Fang X."/>
            <person name="James A.A."/>
        </authorList>
    </citation>
    <scope>NUCLEOTIDE SEQUENCE [LARGE SCALE GENOMIC DNA]</scope>
    <source>
        <strain evidence="3">Foshan</strain>
    </source>
</reference>
<name>A0ABM1ZHQ7_AEDAL</name>
<dbReference type="RefSeq" id="XP_029715518.1">
    <property type="nucleotide sequence ID" value="XM_029859658.2"/>
</dbReference>
<evidence type="ECO:0000256" key="1">
    <source>
        <dbReference type="SAM" id="SignalP"/>
    </source>
</evidence>
<sequence length="146" mass="15356">MSRVILVGAFVLFLCGFLVSGAPTKKETHSDLHIEKDNHHHEFDLGHRFNVKRINGQNTPRGGWKNNPEIEIIKAILYASVSFDPIVIFTTFPQPPGAGVGAGASAGAFGGAAGPVGPPSSFGGAAGVEPPEQMIDYKVLCSLCGK</sequence>
<dbReference type="GeneID" id="109621265"/>
<feature type="chain" id="PRO_5045943533" evidence="1">
    <location>
        <begin position="22"/>
        <end position="146"/>
    </location>
</feature>
<proteinExistence type="predicted"/>
<evidence type="ECO:0000313" key="2">
    <source>
        <dbReference type="EnsemblMetazoa" id="AALFPA23_018624.P27329"/>
    </source>
</evidence>